<keyword evidence="1" id="KW-0812">Transmembrane</keyword>
<proteinExistence type="predicted"/>
<name>A0A098SAD5_9BACT</name>
<protein>
    <recommendedName>
        <fullName evidence="4">DUF3379 domain-containing protein</fullName>
    </recommendedName>
</protein>
<organism evidence="2 3">
    <name type="scientific">Phaeodactylibacter xiamenensis</name>
    <dbReference type="NCBI Taxonomy" id="1524460"/>
    <lineage>
        <taxon>Bacteria</taxon>
        <taxon>Pseudomonadati</taxon>
        <taxon>Bacteroidota</taxon>
        <taxon>Saprospiria</taxon>
        <taxon>Saprospirales</taxon>
        <taxon>Haliscomenobacteraceae</taxon>
        <taxon>Phaeodactylibacter</taxon>
    </lineage>
</organism>
<dbReference type="AlphaFoldDB" id="A0A098SAD5"/>
<reference evidence="2 3" key="1">
    <citation type="journal article" date="2014" name="Int. J. Syst. Evol. Microbiol.">
        <title>Phaeodactylibacter xiamenensis gen. nov., sp. nov., a member of the family Saprospiraceae isolated from the marine alga Phaeodactylum tricornutum.</title>
        <authorList>
            <person name="Chen Z.Jr."/>
            <person name="Lei X."/>
            <person name="Lai Q."/>
            <person name="Li Y."/>
            <person name="Zhang B."/>
            <person name="Zhang J."/>
            <person name="Zhang H."/>
            <person name="Yang L."/>
            <person name="Zheng W."/>
            <person name="Tian Y."/>
            <person name="Yu Z."/>
            <person name="Xu H.Jr."/>
            <person name="Zheng T."/>
        </authorList>
    </citation>
    <scope>NUCLEOTIDE SEQUENCE [LARGE SCALE GENOMIC DNA]</scope>
    <source>
        <strain evidence="2 3">KD52</strain>
    </source>
</reference>
<evidence type="ECO:0000313" key="2">
    <source>
        <dbReference type="EMBL" id="KGE88047.1"/>
    </source>
</evidence>
<keyword evidence="3" id="KW-1185">Reference proteome</keyword>
<sequence>MKEKESIQQELDQHAPLLAEVRKNLEPVPEGYFETLSDRVLAAASEKQVSPLQVVHIKRGQKWTNRLKVAAAVAVLALVAAGLWPSLASGSAETVSLADLKQEEAAAYIHSNIRDFELSLMQEADLLDEAAVKNMDVLPQLEEVPLDEYLKDLEYEDIEAFF</sequence>
<evidence type="ECO:0000313" key="3">
    <source>
        <dbReference type="Proteomes" id="UP000029736"/>
    </source>
</evidence>
<keyword evidence="1" id="KW-0472">Membrane</keyword>
<comment type="caution">
    <text evidence="2">The sequence shown here is derived from an EMBL/GenBank/DDBJ whole genome shotgun (WGS) entry which is preliminary data.</text>
</comment>
<keyword evidence="1" id="KW-1133">Transmembrane helix</keyword>
<dbReference type="RefSeq" id="WP_044220236.1">
    <property type="nucleotide sequence ID" value="NZ_CAKZLC010000239.1"/>
</dbReference>
<feature type="transmembrane region" description="Helical" evidence="1">
    <location>
        <begin position="67"/>
        <end position="87"/>
    </location>
</feature>
<evidence type="ECO:0008006" key="4">
    <source>
        <dbReference type="Google" id="ProtNLM"/>
    </source>
</evidence>
<dbReference type="EMBL" id="JPOS01000026">
    <property type="protein sequence ID" value="KGE88047.1"/>
    <property type="molecule type" value="Genomic_DNA"/>
</dbReference>
<accession>A0A098SAD5</accession>
<dbReference type="Proteomes" id="UP000029736">
    <property type="component" value="Unassembled WGS sequence"/>
</dbReference>
<evidence type="ECO:0000256" key="1">
    <source>
        <dbReference type="SAM" id="Phobius"/>
    </source>
</evidence>
<dbReference type="STRING" id="1524460.IX84_11685"/>
<gene>
    <name evidence="2" type="ORF">IX84_11685</name>
</gene>